<dbReference type="InterPro" id="IPR053812">
    <property type="entry name" value="HTH_Sigma70_ECF-like"/>
</dbReference>
<dbReference type="InterPro" id="IPR013324">
    <property type="entry name" value="RNA_pol_sigma_r3/r4-like"/>
</dbReference>
<dbReference type="EMBL" id="QFWT01000006">
    <property type="protein sequence ID" value="PWI32976.1"/>
    <property type="molecule type" value="Genomic_DNA"/>
</dbReference>
<sequence>MAIQGNSSELTQIIHGWQQGDKQAEQQLYLFAYQKLRDIAQRERKRSAEKFGTNNDVLLNSANNTTALIHEAYIKLSSSGLDLVKNRRQFYLMAAKVMRQILIDNARAMQAQKRQPVNEIQNEEMIYIDQLLSIEKALDNFSVRYPRQSDVIKLKYFMGLSNKEISSLMDCSNSLIEKDLKFSRSWLRTRVM</sequence>
<dbReference type="AlphaFoldDB" id="A0A2U3B848"/>
<comment type="caution">
    <text evidence="2">The sequence shown here is derived from an EMBL/GenBank/DDBJ whole genome shotgun (WGS) entry which is preliminary data.</text>
</comment>
<dbReference type="InterPro" id="IPR011517">
    <property type="entry name" value="RNA_pol_sigma70_ECF-like"/>
</dbReference>
<feature type="domain" description="RNA polymerase sigma-70 ECF-like HTH" evidence="1">
    <location>
        <begin position="8"/>
        <end position="189"/>
    </location>
</feature>
<reference evidence="2 3" key="1">
    <citation type="submission" date="2018-05" db="EMBL/GenBank/DDBJ databases">
        <title>Vibrio limimaris sp. nov., isolated from marine sediment.</title>
        <authorList>
            <person name="Li C.-M."/>
        </authorList>
    </citation>
    <scope>NUCLEOTIDE SEQUENCE [LARGE SCALE GENOMIC DNA]</scope>
    <source>
        <strain evidence="2 3">E4404</strain>
    </source>
</reference>
<dbReference type="GO" id="GO:0006352">
    <property type="term" value="P:DNA-templated transcription initiation"/>
    <property type="evidence" value="ECO:0007669"/>
    <property type="project" value="InterPro"/>
</dbReference>
<dbReference type="RefSeq" id="WP_109320095.1">
    <property type="nucleotide sequence ID" value="NZ_QFWT01000006.1"/>
</dbReference>
<dbReference type="Gene3D" id="1.10.10.10">
    <property type="entry name" value="Winged helix-like DNA-binding domain superfamily/Winged helix DNA-binding domain"/>
    <property type="match status" value="1"/>
</dbReference>
<accession>A0A2U3B848</accession>
<dbReference type="InterPro" id="IPR036388">
    <property type="entry name" value="WH-like_DNA-bd_sf"/>
</dbReference>
<protein>
    <submittedName>
        <fullName evidence="2">RNA polymerase subunit sigma</fullName>
    </submittedName>
</protein>
<dbReference type="NCBIfam" id="TIGR02937">
    <property type="entry name" value="sigma70-ECF"/>
    <property type="match status" value="1"/>
</dbReference>
<organism evidence="2 3">
    <name type="scientific">Vibrio albus</name>
    <dbReference type="NCBI Taxonomy" id="2200953"/>
    <lineage>
        <taxon>Bacteria</taxon>
        <taxon>Pseudomonadati</taxon>
        <taxon>Pseudomonadota</taxon>
        <taxon>Gammaproteobacteria</taxon>
        <taxon>Vibrionales</taxon>
        <taxon>Vibrionaceae</taxon>
        <taxon>Vibrio</taxon>
    </lineage>
</organism>
<dbReference type="Pfam" id="PF07638">
    <property type="entry name" value="Sigma70_ECF"/>
    <property type="match status" value="1"/>
</dbReference>
<gene>
    <name evidence="2" type="ORF">DI392_11715</name>
</gene>
<evidence type="ECO:0000259" key="1">
    <source>
        <dbReference type="Pfam" id="PF07638"/>
    </source>
</evidence>
<dbReference type="SUPFAM" id="SSF88659">
    <property type="entry name" value="Sigma3 and sigma4 domains of RNA polymerase sigma factors"/>
    <property type="match status" value="1"/>
</dbReference>
<evidence type="ECO:0000313" key="2">
    <source>
        <dbReference type="EMBL" id="PWI32976.1"/>
    </source>
</evidence>
<dbReference type="GO" id="GO:0003700">
    <property type="term" value="F:DNA-binding transcription factor activity"/>
    <property type="evidence" value="ECO:0007669"/>
    <property type="project" value="InterPro"/>
</dbReference>
<dbReference type="Proteomes" id="UP000245362">
    <property type="component" value="Unassembled WGS sequence"/>
</dbReference>
<keyword evidence="3" id="KW-1185">Reference proteome</keyword>
<proteinExistence type="predicted"/>
<dbReference type="OrthoDB" id="128473at2"/>
<dbReference type="NCBIfam" id="TIGR02999">
    <property type="entry name" value="Sig-70_X6"/>
    <property type="match status" value="1"/>
</dbReference>
<dbReference type="InterPro" id="IPR014284">
    <property type="entry name" value="RNA_pol_sigma-70_dom"/>
</dbReference>
<name>A0A2U3B848_9VIBR</name>
<evidence type="ECO:0000313" key="3">
    <source>
        <dbReference type="Proteomes" id="UP000245362"/>
    </source>
</evidence>